<evidence type="ECO:0000256" key="1">
    <source>
        <dbReference type="ARBA" id="ARBA00004651"/>
    </source>
</evidence>
<dbReference type="Pfam" id="PF02687">
    <property type="entry name" value="FtsX"/>
    <property type="match status" value="1"/>
</dbReference>
<keyword evidence="5 6" id="KW-0472">Membrane</keyword>
<comment type="subcellular location">
    <subcellularLocation>
        <location evidence="1">Cell membrane</location>
        <topology evidence="1">Multi-pass membrane protein</topology>
    </subcellularLocation>
</comment>
<evidence type="ECO:0000256" key="6">
    <source>
        <dbReference type="SAM" id="Phobius"/>
    </source>
</evidence>
<evidence type="ECO:0000313" key="9">
    <source>
        <dbReference type="Proteomes" id="UP000019364"/>
    </source>
</evidence>
<evidence type="ECO:0000256" key="4">
    <source>
        <dbReference type="ARBA" id="ARBA00022989"/>
    </source>
</evidence>
<keyword evidence="3 6" id="KW-0812">Transmembrane</keyword>
<proteinExistence type="predicted"/>
<keyword evidence="2" id="KW-1003">Cell membrane</keyword>
<dbReference type="STRING" id="1236976.JCM16418_1754"/>
<comment type="caution">
    <text evidence="8">The sequence shown here is derived from an EMBL/GenBank/DDBJ whole genome shotgun (WGS) entry which is preliminary data.</text>
</comment>
<protein>
    <submittedName>
        <fullName evidence="8">ABC transporter permease protein YvcS</fullName>
    </submittedName>
</protein>
<organism evidence="8 9">
    <name type="scientific">Paenibacillus pini JCM 16418</name>
    <dbReference type="NCBI Taxonomy" id="1236976"/>
    <lineage>
        <taxon>Bacteria</taxon>
        <taxon>Bacillati</taxon>
        <taxon>Bacillota</taxon>
        <taxon>Bacilli</taxon>
        <taxon>Bacillales</taxon>
        <taxon>Paenibacillaceae</taxon>
        <taxon>Paenibacillus</taxon>
    </lineage>
</organism>
<evidence type="ECO:0000313" key="8">
    <source>
        <dbReference type="EMBL" id="GAF07726.1"/>
    </source>
</evidence>
<feature type="domain" description="ABC3 transporter permease C-terminal" evidence="7">
    <location>
        <begin position="62"/>
        <end position="176"/>
    </location>
</feature>
<feature type="transmembrane region" description="Helical" evidence="6">
    <location>
        <begin position="20"/>
        <end position="42"/>
    </location>
</feature>
<sequence>MSFPQFAFNNVKRNARAYFAYFLSSSFMVMVFFTYALFIFHPDINNTDLGSNTRMVMEIMEYIIYIFSFLFVLYSIGSFLKARNKEFGILTILGATQGQMSGLVFVENMIIGAVSIVTGIASGLVLSKLFLMLSSEVIGIDNLGLYFPVKALLLTVSAFAVLFVVISAFTLILIRRNRVLELIKGTSKPKTEPKASILISVFGIILLGIGYYYLNKKIEIAALTGIAGTYFFFTQITVVMMRLLKRSRALVWRGTNLIWISEMAYKMKDNARILFMVTVVTSISCMAVAFVLSADQRNKTEYSSNPYAIQYHIYDEQSMAKDLQEVDNILKKNKVPYETMKTEAYVSPIQGADKSYVYVMSLSNYNMLAQALKVPTMAQLANHQSVVVVSPMSEEPVSNWYNQDVLRLKKPDEKFEIKQVLYPDQNISPMGNDFTLIVSNDEYTKLKKSISEDEASRIEHMIVYHIPEWNHKKALDKDDQEYLIGTDLHQQAFEKISMVK</sequence>
<dbReference type="EMBL" id="BAVZ01000004">
    <property type="protein sequence ID" value="GAF07726.1"/>
    <property type="molecule type" value="Genomic_DNA"/>
</dbReference>
<feature type="transmembrane region" description="Helical" evidence="6">
    <location>
        <begin position="220"/>
        <end position="244"/>
    </location>
</feature>
<dbReference type="PANTHER" id="PTHR46795">
    <property type="entry name" value="ABC TRANSPORTER PERMEASE-RELATED-RELATED"/>
    <property type="match status" value="1"/>
</dbReference>
<feature type="transmembrane region" description="Helical" evidence="6">
    <location>
        <begin position="151"/>
        <end position="174"/>
    </location>
</feature>
<dbReference type="AlphaFoldDB" id="W7YSW8"/>
<evidence type="ECO:0000256" key="5">
    <source>
        <dbReference type="ARBA" id="ARBA00023136"/>
    </source>
</evidence>
<dbReference type="Proteomes" id="UP000019364">
    <property type="component" value="Unassembled WGS sequence"/>
</dbReference>
<feature type="transmembrane region" description="Helical" evidence="6">
    <location>
        <begin position="195"/>
        <end position="214"/>
    </location>
</feature>
<feature type="transmembrane region" description="Helical" evidence="6">
    <location>
        <begin position="103"/>
        <end position="131"/>
    </location>
</feature>
<name>W7YSW8_9BACL</name>
<gene>
    <name evidence="8" type="ORF">JCM16418_1754</name>
</gene>
<feature type="transmembrane region" description="Helical" evidence="6">
    <location>
        <begin position="62"/>
        <end position="82"/>
    </location>
</feature>
<evidence type="ECO:0000259" key="7">
    <source>
        <dbReference type="Pfam" id="PF02687"/>
    </source>
</evidence>
<feature type="transmembrane region" description="Helical" evidence="6">
    <location>
        <begin position="273"/>
        <end position="294"/>
    </location>
</feature>
<reference evidence="8 9" key="1">
    <citation type="journal article" date="2014" name="Genome Announc.">
        <title>Draft Genome Sequence of Paenibacillus pini JCM 16418T, Isolated from the Rhizosphere of Pine Tree.</title>
        <authorList>
            <person name="Yuki M."/>
            <person name="Oshima K."/>
            <person name="Suda W."/>
            <person name="Oshida Y."/>
            <person name="Kitamura K."/>
            <person name="Iida Y."/>
            <person name="Hattori M."/>
            <person name="Ohkuma M."/>
        </authorList>
    </citation>
    <scope>NUCLEOTIDE SEQUENCE [LARGE SCALE GENOMIC DNA]</scope>
    <source>
        <strain evidence="8 9">JCM 16418</strain>
    </source>
</reference>
<keyword evidence="9" id="KW-1185">Reference proteome</keyword>
<dbReference type="eggNOG" id="COG0577">
    <property type="taxonomic scope" value="Bacteria"/>
</dbReference>
<evidence type="ECO:0000256" key="3">
    <source>
        <dbReference type="ARBA" id="ARBA00022692"/>
    </source>
</evidence>
<dbReference type="InterPro" id="IPR003838">
    <property type="entry name" value="ABC3_permease_C"/>
</dbReference>
<dbReference type="InterPro" id="IPR052536">
    <property type="entry name" value="ABC-4_Integral_Memb_Prot"/>
</dbReference>
<dbReference type="PANTHER" id="PTHR46795:SF2">
    <property type="entry name" value="ABC TRANSPORTER, PERMEASE PROTEIN"/>
    <property type="match status" value="1"/>
</dbReference>
<dbReference type="RefSeq" id="WP_052020126.1">
    <property type="nucleotide sequence ID" value="NZ_BAVZ01000004.1"/>
</dbReference>
<dbReference type="GO" id="GO:0005886">
    <property type="term" value="C:plasma membrane"/>
    <property type="evidence" value="ECO:0007669"/>
    <property type="project" value="UniProtKB-SubCell"/>
</dbReference>
<accession>W7YSW8</accession>
<keyword evidence="4 6" id="KW-1133">Transmembrane helix</keyword>
<evidence type="ECO:0000256" key="2">
    <source>
        <dbReference type="ARBA" id="ARBA00022475"/>
    </source>
</evidence>